<dbReference type="PROSITE" id="PS51459">
    <property type="entry name" value="FIDO"/>
    <property type="match status" value="1"/>
</dbReference>
<dbReference type="InterPro" id="IPR036390">
    <property type="entry name" value="WH_DNA-bd_sf"/>
</dbReference>
<dbReference type="Gene3D" id="1.10.3290.10">
    <property type="entry name" value="Fido-like domain"/>
    <property type="match status" value="1"/>
</dbReference>
<dbReference type="PANTHER" id="PTHR13504:SF38">
    <property type="entry name" value="FIDO DOMAIN-CONTAINING PROTEIN"/>
    <property type="match status" value="1"/>
</dbReference>
<proteinExistence type="predicted"/>
<name>A0A1F4TKF1_UNCSA</name>
<sequence length="337" mass="38820">MYKPTYKITPYLLNLIDEISSLRAWIERATIKVSWLPTLQKEAHSKTAHSSTAIEGNPLSLHQVKAIARGDKVGAHIDHEREVTNYLKAIKWLKKNMSERITENKLLALHQVLSAGLLPEEKSGKYKQKQNYVLNERKIKIYTPPSSKASPQLVKELLIWLSTKEAKDLHPVLVCAVVHHRLVSIHPFSDGNGRLSRALGTWILYQRGFDTQHIFSLDEFFASNRKMYYLKLQQARDLDDNLTHWIEHVAEGILHTLKDVKKRIEDLHVSSKSCINLTPRQEDLLRILRDHPHMRVAGLQKELKLTRARINQLIMPLVDCGLVIKEGRSKATHYRLA</sequence>
<dbReference type="AlphaFoldDB" id="A0A1F4TKF1"/>
<dbReference type="Pfam" id="PF02661">
    <property type="entry name" value="Fic"/>
    <property type="match status" value="1"/>
</dbReference>
<comment type="caution">
    <text evidence="5">The sequence shown here is derived from an EMBL/GenBank/DDBJ whole genome shotgun (WGS) entry which is preliminary data.</text>
</comment>
<evidence type="ECO:0000256" key="1">
    <source>
        <dbReference type="PIRSR" id="PIRSR640198-1"/>
    </source>
</evidence>
<dbReference type="InterPro" id="IPR036388">
    <property type="entry name" value="WH-like_DNA-bd_sf"/>
</dbReference>
<evidence type="ECO:0000256" key="3">
    <source>
        <dbReference type="PIRSR" id="PIRSR640198-3"/>
    </source>
</evidence>
<dbReference type="InterPro" id="IPR003812">
    <property type="entry name" value="Fido"/>
</dbReference>
<keyword evidence="2" id="KW-0547">Nucleotide-binding</keyword>
<feature type="active site" evidence="1">
    <location>
        <position position="186"/>
    </location>
</feature>
<evidence type="ECO:0000259" key="4">
    <source>
        <dbReference type="PROSITE" id="PS51459"/>
    </source>
</evidence>
<protein>
    <recommendedName>
        <fullName evidence="4">Fido domain-containing protein</fullName>
    </recommendedName>
</protein>
<gene>
    <name evidence="5" type="ORF">A2462_07220</name>
</gene>
<dbReference type="GO" id="GO:0005524">
    <property type="term" value="F:ATP binding"/>
    <property type="evidence" value="ECO:0007669"/>
    <property type="project" value="UniProtKB-KW"/>
</dbReference>
<keyword evidence="2" id="KW-0067">ATP-binding</keyword>
<feature type="site" description="Important for autoinhibition of adenylyltransferase activity" evidence="3">
    <location>
        <position position="55"/>
    </location>
</feature>
<evidence type="ECO:0000256" key="2">
    <source>
        <dbReference type="PIRSR" id="PIRSR640198-2"/>
    </source>
</evidence>
<feature type="binding site" evidence="2">
    <location>
        <begin position="228"/>
        <end position="229"/>
    </location>
    <ligand>
        <name>ATP</name>
        <dbReference type="ChEBI" id="CHEBI:30616"/>
    </ligand>
</feature>
<organism evidence="5 6">
    <name type="scientific">candidate division WOR-1 bacterium RIFOXYC2_FULL_41_25</name>
    <dbReference type="NCBI Taxonomy" id="1802586"/>
    <lineage>
        <taxon>Bacteria</taxon>
        <taxon>Bacillati</taxon>
        <taxon>Saganbacteria</taxon>
    </lineage>
</organism>
<dbReference type="InterPro" id="IPR040198">
    <property type="entry name" value="Fido_containing"/>
</dbReference>
<reference evidence="5 6" key="1">
    <citation type="journal article" date="2016" name="Nat. Commun.">
        <title>Thousands of microbial genomes shed light on interconnected biogeochemical processes in an aquifer system.</title>
        <authorList>
            <person name="Anantharaman K."/>
            <person name="Brown C.T."/>
            <person name="Hug L.A."/>
            <person name="Sharon I."/>
            <person name="Castelle C.J."/>
            <person name="Probst A.J."/>
            <person name="Thomas B.C."/>
            <person name="Singh A."/>
            <person name="Wilkins M.J."/>
            <person name="Karaoz U."/>
            <person name="Brodie E.L."/>
            <person name="Williams K.H."/>
            <person name="Hubbard S.S."/>
            <person name="Banfield J.F."/>
        </authorList>
    </citation>
    <scope>NUCLEOTIDE SEQUENCE [LARGE SCALE GENOMIC DNA]</scope>
</reference>
<dbReference type="Gene3D" id="1.10.10.10">
    <property type="entry name" value="Winged helix-like DNA-binding domain superfamily/Winged helix DNA-binding domain"/>
    <property type="match status" value="1"/>
</dbReference>
<dbReference type="Proteomes" id="UP000177309">
    <property type="component" value="Unassembled WGS sequence"/>
</dbReference>
<evidence type="ECO:0000313" key="5">
    <source>
        <dbReference type="EMBL" id="OGC33202.1"/>
    </source>
</evidence>
<accession>A0A1F4TKF1</accession>
<dbReference type="SUPFAM" id="SSF140931">
    <property type="entry name" value="Fic-like"/>
    <property type="match status" value="1"/>
</dbReference>
<dbReference type="SUPFAM" id="SSF46785">
    <property type="entry name" value="Winged helix' DNA-binding domain"/>
    <property type="match status" value="1"/>
</dbReference>
<feature type="domain" description="Fido" evidence="4">
    <location>
        <begin position="101"/>
        <end position="251"/>
    </location>
</feature>
<dbReference type="EMBL" id="MEUI01000038">
    <property type="protein sequence ID" value="OGC33202.1"/>
    <property type="molecule type" value="Genomic_DNA"/>
</dbReference>
<dbReference type="PANTHER" id="PTHR13504">
    <property type="entry name" value="FIDO DOMAIN-CONTAINING PROTEIN DDB_G0283145"/>
    <property type="match status" value="1"/>
</dbReference>
<feature type="binding site" evidence="2">
    <location>
        <begin position="190"/>
        <end position="197"/>
    </location>
    <ligand>
        <name>ATP</name>
        <dbReference type="ChEBI" id="CHEBI:30616"/>
    </ligand>
</feature>
<evidence type="ECO:0000313" key="6">
    <source>
        <dbReference type="Proteomes" id="UP000177309"/>
    </source>
</evidence>
<dbReference type="InterPro" id="IPR036597">
    <property type="entry name" value="Fido-like_dom_sf"/>
</dbReference>